<dbReference type="GO" id="GO:0006406">
    <property type="term" value="P:mRNA export from nucleus"/>
    <property type="evidence" value="ECO:0007669"/>
    <property type="project" value="TreeGrafter"/>
</dbReference>
<feature type="compositionally biased region" description="Polar residues" evidence="1">
    <location>
        <begin position="287"/>
        <end position="301"/>
    </location>
</feature>
<feature type="compositionally biased region" description="Polar residues" evidence="1">
    <location>
        <begin position="169"/>
        <end position="213"/>
    </location>
</feature>
<dbReference type="PANTHER" id="PTHR12436:SF17">
    <property type="entry name" value="SAC3 FAMILY PROTEIN B"/>
    <property type="match status" value="1"/>
</dbReference>
<evidence type="ECO:0000313" key="3">
    <source>
        <dbReference type="EMBL" id="KAE9599025.1"/>
    </source>
</evidence>
<dbReference type="Proteomes" id="UP000447434">
    <property type="component" value="Chromosome 15"/>
</dbReference>
<dbReference type="InterPro" id="IPR000717">
    <property type="entry name" value="PCI_dom"/>
</dbReference>
<dbReference type="Pfam" id="PF03399">
    <property type="entry name" value="SAC3_GANP"/>
    <property type="match status" value="1"/>
</dbReference>
<dbReference type="GO" id="GO:0005737">
    <property type="term" value="C:cytoplasm"/>
    <property type="evidence" value="ECO:0007669"/>
    <property type="project" value="TreeGrafter"/>
</dbReference>
<evidence type="ECO:0000259" key="2">
    <source>
        <dbReference type="PROSITE" id="PS50250"/>
    </source>
</evidence>
<reference evidence="4" key="1">
    <citation type="journal article" date="2020" name="Nat. Commun.">
        <title>Genome sequence of the cluster root forming white lupin.</title>
        <authorList>
            <person name="Hufnagel B."/>
            <person name="Marques A."/>
            <person name="Soriano A."/>
            <person name="Marques L."/>
            <person name="Divol F."/>
            <person name="Doumas P."/>
            <person name="Sallet E."/>
            <person name="Mancinotti D."/>
            <person name="Carrere S."/>
            <person name="Marande W."/>
            <person name="Arribat S."/>
            <person name="Keller J."/>
            <person name="Huneau C."/>
            <person name="Blein T."/>
            <person name="Aime D."/>
            <person name="Laguerre M."/>
            <person name="Taylor J."/>
            <person name="Schubert V."/>
            <person name="Nelson M."/>
            <person name="Geu-Flores F."/>
            <person name="Crespi M."/>
            <person name="Gallardo-Guerrero K."/>
            <person name="Delaux P.-M."/>
            <person name="Salse J."/>
            <person name="Berges H."/>
            <person name="Guyot R."/>
            <person name="Gouzy J."/>
            <person name="Peret B."/>
        </authorList>
    </citation>
    <scope>NUCLEOTIDE SEQUENCE [LARGE SCALE GENOMIC DNA]</scope>
    <source>
        <strain evidence="4">cv. Amiga</strain>
    </source>
</reference>
<keyword evidence="4" id="KW-1185">Reference proteome</keyword>
<dbReference type="PANTHER" id="PTHR12436">
    <property type="entry name" value="80 KDA MCM3-ASSOCIATED PROTEIN"/>
    <property type="match status" value="1"/>
</dbReference>
<proteinExistence type="predicted"/>
<organism evidence="3 4">
    <name type="scientific">Lupinus albus</name>
    <name type="common">White lupine</name>
    <name type="synonym">Lupinus termis</name>
    <dbReference type="NCBI Taxonomy" id="3870"/>
    <lineage>
        <taxon>Eukaryota</taxon>
        <taxon>Viridiplantae</taxon>
        <taxon>Streptophyta</taxon>
        <taxon>Embryophyta</taxon>
        <taxon>Tracheophyta</taxon>
        <taxon>Spermatophyta</taxon>
        <taxon>Magnoliopsida</taxon>
        <taxon>eudicotyledons</taxon>
        <taxon>Gunneridae</taxon>
        <taxon>Pentapetalae</taxon>
        <taxon>rosids</taxon>
        <taxon>fabids</taxon>
        <taxon>Fabales</taxon>
        <taxon>Fabaceae</taxon>
        <taxon>Papilionoideae</taxon>
        <taxon>50 kb inversion clade</taxon>
        <taxon>genistoids sensu lato</taxon>
        <taxon>core genistoids</taxon>
        <taxon>Genisteae</taxon>
        <taxon>Lupinus</taxon>
    </lineage>
</organism>
<feature type="domain" description="PCI" evidence="2">
    <location>
        <begin position="527"/>
        <end position="715"/>
    </location>
</feature>
<sequence length="1545" mass="173641">MSFGKGSGPTVRPKSLPAFGLNPNPFLPHPSSNSIPSSSFPRSIESSGWSDGQKLSYRDLDTYTPQRSTPLTPVIASRDSTAGVTVRVPRSLNPERARSPISYADVVALGNSGQNDPKNNYSNSRIDNDSHFPPLSRPPPFAPGNHQFVRTFQGHSISVQQPALGPRTLDSQAIPSANYTNFPDPQLQPPLSTYIGSQNPQHSLTKESNGQVSKRTRSPPSLFANRQENFNVARKDFRRPSISPPRLGGSHSQIHEKSVPSSVSEASISRPISSIAPKRTRSPPPSFSANETFEGNSISDVNSEHEREMLAKAKRLARFKVELSKSEQNSADVADQKASGNRHEQSVLEQKHVAGHLMDSSGNFTNGHAVSDYEGSETSKVIIGLCPDMCPESERGERERKGDLDRYERLDGDRNVTSRLLAVKKYTRTAEREASLIRPMPILEKTMDYLLTLLDHPYDDEMFLGVYNFLWDRMRAIRMDLRMQHIFNQGAITMLEQMIRLHILAMHELCEYTKGEGFSEGFDAHLNIEQMNKTSVELFQLYDDHRKKGIYVPTEKEFRGYYALLKLDKHPGYKVEPAELSLDLAKMTPEIRQTPEVLFARNVARACRTSNFIAFFRLARKATYLQACLMHAHFAKLRTQALASLHSGLQNNQGLPVSHVAKWLAMEDECIDELLEYHGFGLKAFEEPYMVKEGQFINVDNDYPTKRSKLVHTIRSGRIIEDVVLSIQPESLPVVSMNKMRKTNKHELQIVSSVENVSSVQKLDKEKRDSEAIFSPKDGKSGKALKEICAVQDIVKDGNMDNPHSSPLSFPFPNIIPKPQLPSFPFPNIIPKPQVPRIDIFTSTNSDMFVTGSPRRNLHSNVDGRPVEIDPKPAPPESSLANSFFMPPLASEAVSEHECMLIHQEYENDVHENREKCRKEEIVEAKLKLFLRLWRKRASKLRMLREQRQLASNAALDSLPLGPPIRQYKDLPGNFEKFDVDIAMRERYEKQEKSWARLNVSDIVAGTLGRRNSNAKCLCWKIALSSQINSKHEVGAAGSWLTSKLMPSSDNNVVVSSPGLTIWKKSVSSQSGIDSTCCFSVVRNTAFSSVDEVVSGTDAVLFLVSESISLEHQRVHLHNLLMLIPSGARLPLLILCGSYDKGFSSVIVNELNLTNIDKLRVSSFRIVFLIENHHTEHLRGFFSDRQLQEGLQWLASEAPSQPYVRCVKIRELVHTHLNSLSEVQNIARNSKLGPNDCISLFNQALDCSVQEISTAANSNPTGWPCPEITSLDKSCNEDRVVQRYMPTFGWSSNVKIEPIICALQNCKLPTFSDDLSWLGRGCEVGHEIENQKVQFENCLARYLTHASKMMGESLATKEAHVTVQTCAGLELCGSSYHIVPQWGMIFRRIFNWRLNGLSSREISTAYISECDHAALPNPNQGLGFEASLPSSYNLNTTCLDEMISVSCNFPLHVHSQPRPEDLRLLPQRNSNYIFHETDNLRDDENNLHLQKLPCINAPYTNGLNNAQSRTLVNEKPNKEADKLSKLLNQCNLLQDGIDKKLFLYF</sequence>
<dbReference type="OrthoDB" id="21502at2759"/>
<comment type="caution">
    <text evidence="3">The sequence shown here is derived from an EMBL/GenBank/DDBJ whole genome shotgun (WGS) entry which is preliminary data.</text>
</comment>
<feature type="region of interest" description="Disordered" evidence="1">
    <location>
        <begin position="1"/>
        <end position="57"/>
    </location>
</feature>
<evidence type="ECO:0000256" key="1">
    <source>
        <dbReference type="SAM" id="MobiDB-lite"/>
    </source>
</evidence>
<accession>A0A6A4P7W1</accession>
<protein>
    <recommendedName>
        <fullName evidence="2">PCI domain-containing protein</fullName>
    </recommendedName>
</protein>
<feature type="compositionally biased region" description="Low complexity" evidence="1">
    <location>
        <begin position="29"/>
        <end position="47"/>
    </location>
</feature>
<dbReference type="GO" id="GO:0070390">
    <property type="term" value="C:transcription export complex 2"/>
    <property type="evidence" value="ECO:0007669"/>
    <property type="project" value="TreeGrafter"/>
</dbReference>
<feature type="region of interest" description="Disordered" evidence="1">
    <location>
        <begin position="323"/>
        <end position="342"/>
    </location>
</feature>
<feature type="region of interest" description="Disordered" evidence="1">
    <location>
        <begin position="109"/>
        <end position="129"/>
    </location>
</feature>
<gene>
    <name evidence="3" type="ORF">Lalb_Chr15g0087191</name>
</gene>
<name>A0A6A4P7W1_LUPAL</name>
<dbReference type="Gene3D" id="1.25.40.990">
    <property type="match status" value="1"/>
</dbReference>
<dbReference type="FunFam" id="1.25.40.990:FF:000004">
    <property type="entry name" value="Putative peptidase C48 domain family protein"/>
    <property type="match status" value="1"/>
</dbReference>
<feature type="compositionally biased region" description="Low complexity" evidence="1">
    <location>
        <begin position="259"/>
        <end position="277"/>
    </location>
</feature>
<evidence type="ECO:0000313" key="4">
    <source>
        <dbReference type="Proteomes" id="UP000447434"/>
    </source>
</evidence>
<dbReference type="InterPro" id="IPR005062">
    <property type="entry name" value="SAC3/GANP/THP3_conserved"/>
</dbReference>
<dbReference type="EMBL" id="WOCE01000015">
    <property type="protein sequence ID" value="KAE9599025.1"/>
    <property type="molecule type" value="Genomic_DNA"/>
</dbReference>
<feature type="region of interest" description="Disordered" evidence="1">
    <location>
        <begin position="167"/>
        <end position="303"/>
    </location>
</feature>
<dbReference type="InterPro" id="IPR045107">
    <property type="entry name" value="SAC3/GANP/THP3"/>
</dbReference>
<dbReference type="PROSITE" id="PS50250">
    <property type="entry name" value="PCI"/>
    <property type="match status" value="1"/>
</dbReference>
<feature type="compositionally biased region" description="Polar residues" evidence="1">
    <location>
        <begin position="111"/>
        <end position="125"/>
    </location>
</feature>